<dbReference type="NCBIfam" id="NF037995">
    <property type="entry name" value="TRAP_S1"/>
    <property type="match status" value="1"/>
</dbReference>
<dbReference type="PANTHER" id="PTHR33376">
    <property type="match status" value="1"/>
</dbReference>
<name>A0A1Y4LNE1_9FIRM</name>
<dbReference type="Gene3D" id="3.40.190.170">
    <property type="entry name" value="Bacterial extracellular solute-binding protein, family 7"/>
    <property type="match status" value="1"/>
</dbReference>
<dbReference type="AlphaFoldDB" id="A0A1Y4LNE1"/>
<dbReference type="PIRSF" id="PIRSF006470">
    <property type="entry name" value="DctB"/>
    <property type="match status" value="1"/>
</dbReference>
<organism evidence="4 5">
    <name type="scientific">Butyricicoccus pullicaecorum</name>
    <dbReference type="NCBI Taxonomy" id="501571"/>
    <lineage>
        <taxon>Bacteria</taxon>
        <taxon>Bacillati</taxon>
        <taxon>Bacillota</taxon>
        <taxon>Clostridia</taxon>
        <taxon>Eubacteriales</taxon>
        <taxon>Butyricicoccaceae</taxon>
        <taxon>Butyricicoccus</taxon>
    </lineage>
</organism>
<sequence>MKFAVCVRRNFQTHKIEEELNMTSIGKRVVAGLLAVSLTTLLAGCGSDGDDKQVIRISTAISGETSPTIQALKLLQQNIEEKSNGEMEVQLFPAGQLGNETDGIDQCRIGDVHMTTSNPMNINTAIPTLATFDQYFMFDDMDHALRFCNGEGGQYILDAYNKQGLQGVAFFPLGFRNLTNNRGPIEELSDLKGLKIRGYNPIQIAAWEAVGCNLSSVTWNELFTAMQQKLIDGQEGALTSFSESKFYEVQKYVTLTQHVFSTDILVANQEWLEGLDPEDREFILGEVEIAEQFQQEEMIRQTNELMKQLEEEHGTQFNELPPETFQEMREIMGGITEESIVGICGQKAFDTVMAYVDEAR</sequence>
<keyword evidence="3" id="KW-0732">Signal</keyword>
<evidence type="ECO:0008006" key="6">
    <source>
        <dbReference type="Google" id="ProtNLM"/>
    </source>
</evidence>
<evidence type="ECO:0000256" key="1">
    <source>
        <dbReference type="ARBA" id="ARBA00009023"/>
    </source>
</evidence>
<protein>
    <recommendedName>
        <fullName evidence="6">TRAP transporter substrate-binding protein DctP</fullName>
    </recommendedName>
</protein>
<dbReference type="NCBIfam" id="TIGR00787">
    <property type="entry name" value="dctP"/>
    <property type="match status" value="1"/>
</dbReference>
<evidence type="ECO:0000313" key="4">
    <source>
        <dbReference type="EMBL" id="OUP55692.1"/>
    </source>
</evidence>
<proteinExistence type="inferred from homology"/>
<dbReference type="GO" id="GO:0030288">
    <property type="term" value="C:outer membrane-bounded periplasmic space"/>
    <property type="evidence" value="ECO:0007669"/>
    <property type="project" value="InterPro"/>
</dbReference>
<dbReference type="CDD" id="cd13603">
    <property type="entry name" value="PBP2_TRAP_Siap_TeaA_like"/>
    <property type="match status" value="1"/>
</dbReference>
<keyword evidence="2" id="KW-0813">Transport</keyword>
<dbReference type="Proteomes" id="UP000195326">
    <property type="component" value="Unassembled WGS sequence"/>
</dbReference>
<comment type="similarity">
    <text evidence="1">Belongs to the bacterial solute-binding protein 7 family.</text>
</comment>
<dbReference type="GO" id="GO:0055085">
    <property type="term" value="P:transmembrane transport"/>
    <property type="evidence" value="ECO:0007669"/>
    <property type="project" value="InterPro"/>
</dbReference>
<dbReference type="PANTHER" id="PTHR33376:SF7">
    <property type="entry name" value="C4-DICARBOXYLATE-BINDING PROTEIN DCTB"/>
    <property type="match status" value="1"/>
</dbReference>
<evidence type="ECO:0000313" key="5">
    <source>
        <dbReference type="Proteomes" id="UP000195326"/>
    </source>
</evidence>
<dbReference type="InterPro" id="IPR004682">
    <property type="entry name" value="TRAP_DctP"/>
</dbReference>
<accession>A0A1Y4LNE1</accession>
<dbReference type="EMBL" id="NFKL01000024">
    <property type="protein sequence ID" value="OUP55692.1"/>
    <property type="molecule type" value="Genomic_DNA"/>
</dbReference>
<dbReference type="InterPro" id="IPR038404">
    <property type="entry name" value="TRAP_DctP_sf"/>
</dbReference>
<gene>
    <name evidence="4" type="ORF">B5F15_14150</name>
</gene>
<comment type="caution">
    <text evidence="4">The sequence shown here is derived from an EMBL/GenBank/DDBJ whole genome shotgun (WGS) entry which is preliminary data.</text>
</comment>
<dbReference type="Pfam" id="PF03480">
    <property type="entry name" value="DctP"/>
    <property type="match status" value="1"/>
</dbReference>
<dbReference type="STRING" id="501571.GCA_900143195_00294"/>
<dbReference type="InterPro" id="IPR018389">
    <property type="entry name" value="DctP_fam"/>
</dbReference>
<evidence type="ECO:0000256" key="3">
    <source>
        <dbReference type="ARBA" id="ARBA00022729"/>
    </source>
</evidence>
<reference evidence="5" key="1">
    <citation type="submission" date="2017-04" db="EMBL/GenBank/DDBJ databases">
        <title>Function of individual gut microbiota members based on whole genome sequencing of pure cultures obtained from chicken caecum.</title>
        <authorList>
            <person name="Medvecky M."/>
            <person name="Cejkova D."/>
            <person name="Polansky O."/>
            <person name="Karasova D."/>
            <person name="Kubasova T."/>
            <person name="Cizek A."/>
            <person name="Rychlik I."/>
        </authorList>
    </citation>
    <scope>NUCLEOTIDE SEQUENCE [LARGE SCALE GENOMIC DNA]</scope>
    <source>
        <strain evidence="5">An179</strain>
    </source>
</reference>
<evidence type="ECO:0000256" key="2">
    <source>
        <dbReference type="ARBA" id="ARBA00022448"/>
    </source>
</evidence>